<dbReference type="RefSeq" id="WP_016084874.1">
    <property type="nucleotide sequence ID" value="NZ_NUAN01000071.1"/>
</dbReference>
<dbReference type="EMBL" id="NUAN01000071">
    <property type="protein sequence ID" value="PEN97825.1"/>
    <property type="molecule type" value="Genomic_DNA"/>
</dbReference>
<gene>
    <name evidence="1" type="ORF">CN553_12310</name>
</gene>
<comment type="caution">
    <text evidence="1">The sequence shown here is derived from an EMBL/GenBank/DDBJ whole genome shotgun (WGS) entry which is preliminary data.</text>
</comment>
<evidence type="ECO:0000313" key="2">
    <source>
        <dbReference type="Proteomes" id="UP000220691"/>
    </source>
</evidence>
<reference evidence="1 2" key="1">
    <citation type="submission" date="2017-09" db="EMBL/GenBank/DDBJ databases">
        <title>Large-scale bioinformatics analysis of Bacillus genomes uncovers conserved roles of natural products in bacterial physiology.</title>
        <authorList>
            <consortium name="Agbiome Team Llc"/>
            <person name="Bleich R.M."/>
            <person name="Kirk G.J."/>
            <person name="Santa Maria K.C."/>
            <person name="Allen S.E."/>
            <person name="Farag S."/>
            <person name="Shank E.A."/>
            <person name="Bowers A."/>
        </authorList>
    </citation>
    <scope>NUCLEOTIDE SEQUENCE [LARGE SCALE GENOMIC DNA]</scope>
    <source>
        <strain evidence="1 2">AFS027647</strain>
    </source>
</reference>
<evidence type="ECO:0000313" key="1">
    <source>
        <dbReference type="EMBL" id="PEN97825.1"/>
    </source>
</evidence>
<proteinExistence type="predicted"/>
<protein>
    <submittedName>
        <fullName evidence="1">Uncharacterized protein</fullName>
    </submittedName>
</protein>
<dbReference type="Proteomes" id="UP000220691">
    <property type="component" value="Unassembled WGS sequence"/>
</dbReference>
<name>A0A9X6UC39_BACCE</name>
<organism evidence="1 2">
    <name type="scientific">Bacillus cereus</name>
    <dbReference type="NCBI Taxonomy" id="1396"/>
    <lineage>
        <taxon>Bacteria</taxon>
        <taxon>Bacillati</taxon>
        <taxon>Bacillota</taxon>
        <taxon>Bacilli</taxon>
        <taxon>Bacillales</taxon>
        <taxon>Bacillaceae</taxon>
        <taxon>Bacillus</taxon>
        <taxon>Bacillus cereus group</taxon>
    </lineage>
</organism>
<accession>A0A9X6UC39</accession>
<dbReference type="AlphaFoldDB" id="A0A9X6UC39"/>
<sequence length="127" mass="15078">MNLLETMDGREILRLGEIKRTAENVSKREFTDVFEVNYNYYMNCIGNRSAPSGVLVQKLIEYIQTPTERMYEMIFAYRSTDRNTNKSVKRDEYGKEVFHKELRMDRETYLKAIGELEKMGTLKEPKM</sequence>